<proteinExistence type="predicted"/>
<sequence>MREPIEGQSLLSTTNLATRERDSASIDCGLQHGGRIVDLQPGSSRDCFRTNGFEPRIPSDEANLTIERKIIYQCQPGQICRPAQAAILPEKLW</sequence>
<dbReference type="AlphaFoldDB" id="A0A1N7SEZ8"/>
<dbReference type="EMBL" id="CYGY02000049">
    <property type="protein sequence ID" value="SIT45941.1"/>
    <property type="molecule type" value="Genomic_DNA"/>
</dbReference>
<evidence type="ECO:0000313" key="2">
    <source>
        <dbReference type="Proteomes" id="UP000195569"/>
    </source>
</evidence>
<reference evidence="1" key="1">
    <citation type="submission" date="2016-12" db="EMBL/GenBank/DDBJ databases">
        <authorList>
            <person name="Moulin L."/>
        </authorList>
    </citation>
    <scope>NUCLEOTIDE SEQUENCE [LARGE SCALE GENOMIC DNA]</scope>
    <source>
        <strain evidence="1">STM 7183</strain>
    </source>
</reference>
<keyword evidence="2" id="KW-1185">Reference proteome</keyword>
<gene>
    <name evidence="1" type="ORF">BN2476_490068</name>
</gene>
<comment type="caution">
    <text evidence="1">The sequence shown here is derived from an EMBL/GenBank/DDBJ whole genome shotgun (WGS) entry which is preliminary data.</text>
</comment>
<accession>A0A1N7SEZ8</accession>
<organism evidence="1 2">
    <name type="scientific">Paraburkholderia piptadeniae</name>
    <dbReference type="NCBI Taxonomy" id="1701573"/>
    <lineage>
        <taxon>Bacteria</taxon>
        <taxon>Pseudomonadati</taxon>
        <taxon>Pseudomonadota</taxon>
        <taxon>Betaproteobacteria</taxon>
        <taxon>Burkholderiales</taxon>
        <taxon>Burkholderiaceae</taxon>
        <taxon>Paraburkholderia</taxon>
    </lineage>
</organism>
<name>A0A1N7SEZ8_9BURK</name>
<dbReference type="Proteomes" id="UP000195569">
    <property type="component" value="Unassembled WGS sequence"/>
</dbReference>
<evidence type="ECO:0000313" key="1">
    <source>
        <dbReference type="EMBL" id="SIT45941.1"/>
    </source>
</evidence>
<protein>
    <submittedName>
        <fullName evidence="1">Uncharacterized protein</fullName>
    </submittedName>
</protein>